<dbReference type="Gramene" id="TRITD2Bv1G070670.5">
    <property type="protein sequence ID" value="TRITD2Bv1G070670.5"/>
    <property type="gene ID" value="TRITD2Bv1G070670"/>
</dbReference>
<dbReference type="Proteomes" id="UP000324705">
    <property type="component" value="Chromosome 2B"/>
</dbReference>
<name>A0A9R1PJZ8_TRITD</name>
<accession>A0A9R1PJZ8</accession>
<reference evidence="2 3" key="1">
    <citation type="submission" date="2017-09" db="EMBL/GenBank/DDBJ databases">
        <authorList>
            <consortium name="International Durum Wheat Genome Sequencing Consortium (IDWGSC)"/>
            <person name="Milanesi L."/>
        </authorList>
    </citation>
    <scope>NUCLEOTIDE SEQUENCE [LARGE SCALE GENOMIC DNA]</scope>
    <source>
        <strain evidence="3">cv. Svevo</strain>
    </source>
</reference>
<evidence type="ECO:0000256" key="1">
    <source>
        <dbReference type="SAM" id="MobiDB-lite"/>
    </source>
</evidence>
<proteinExistence type="predicted"/>
<evidence type="ECO:0000313" key="2">
    <source>
        <dbReference type="EMBL" id="VAH44046.1"/>
    </source>
</evidence>
<dbReference type="EMBL" id="LT934114">
    <property type="protein sequence ID" value="VAH44046.1"/>
    <property type="molecule type" value="Genomic_DNA"/>
</dbReference>
<protein>
    <recommendedName>
        <fullName evidence="4">Histone deacetylase</fullName>
    </recommendedName>
</protein>
<dbReference type="Gene3D" id="3.10.490.10">
    <property type="entry name" value="Gamma-glutamyl cyclotransferase-like"/>
    <property type="match status" value="1"/>
</dbReference>
<evidence type="ECO:0000313" key="3">
    <source>
        <dbReference type="Proteomes" id="UP000324705"/>
    </source>
</evidence>
<feature type="region of interest" description="Disordered" evidence="1">
    <location>
        <begin position="1"/>
        <end position="36"/>
    </location>
</feature>
<keyword evidence="3" id="KW-1185">Reference proteome</keyword>
<evidence type="ECO:0008006" key="4">
    <source>
        <dbReference type="Google" id="ProtNLM"/>
    </source>
</evidence>
<gene>
    <name evidence="2" type="ORF">TRITD_2Bv1G070670</name>
</gene>
<dbReference type="AlphaFoldDB" id="A0A9R1PJZ8"/>
<sequence length="325" mass="35562">MESHTNGIPDNVPLRSAPSYIEPYASSGSESDVEDVSELPDAISSVNVTQVVDDVLSKHITMLKLDEDNLVTKNTSSDSVQAQDDGPVVASTRIYDLPFTWRSALSKVYVWYASFGSNMWKPRFLCYIEGGKVDGMSISCFGSHDTSPPRGTMWKTVPHRLFFGRSSTPCWGTGGVAFLNPETNYNDESYVCMYKITLEQFNDVLFQENRLVKDNSEDGKLESPSSPLIGLSEIESVSSNKALHLEPIKDSWYSNVLHLGEEDGLPILTMTCPSTAVAQHKSGELPLAPPSETYSATLIKGLVEGKQLDANEAANYISSAAARSL</sequence>
<organism evidence="2 3">
    <name type="scientific">Triticum turgidum subsp. durum</name>
    <name type="common">Durum wheat</name>
    <name type="synonym">Triticum durum</name>
    <dbReference type="NCBI Taxonomy" id="4567"/>
    <lineage>
        <taxon>Eukaryota</taxon>
        <taxon>Viridiplantae</taxon>
        <taxon>Streptophyta</taxon>
        <taxon>Embryophyta</taxon>
        <taxon>Tracheophyta</taxon>
        <taxon>Spermatophyta</taxon>
        <taxon>Magnoliopsida</taxon>
        <taxon>Liliopsida</taxon>
        <taxon>Poales</taxon>
        <taxon>Poaceae</taxon>
        <taxon>BOP clade</taxon>
        <taxon>Pooideae</taxon>
        <taxon>Triticodae</taxon>
        <taxon>Triticeae</taxon>
        <taxon>Triticinae</taxon>
        <taxon>Triticum</taxon>
    </lineage>
</organism>